<dbReference type="Proteomes" id="UP000628840">
    <property type="component" value="Unassembled WGS sequence"/>
</dbReference>
<comment type="caution">
    <text evidence="2">The sequence shown here is derived from an EMBL/GenBank/DDBJ whole genome shotgun (WGS) entry which is preliminary data.</text>
</comment>
<dbReference type="PANTHER" id="PTHR43072">
    <property type="entry name" value="N-ACETYLTRANSFERASE"/>
    <property type="match status" value="1"/>
</dbReference>
<gene>
    <name evidence="2" type="ORF">GCM10009037_13520</name>
</gene>
<evidence type="ECO:0000259" key="1">
    <source>
        <dbReference type="PROSITE" id="PS51186"/>
    </source>
</evidence>
<keyword evidence="3" id="KW-1185">Reference proteome</keyword>
<feature type="domain" description="N-acetyltransferase" evidence="1">
    <location>
        <begin position="4"/>
        <end position="165"/>
    </location>
</feature>
<dbReference type="OrthoDB" id="129730at2157"/>
<dbReference type="AlphaFoldDB" id="A0A830F919"/>
<dbReference type="Gene3D" id="3.40.630.30">
    <property type="match status" value="1"/>
</dbReference>
<proteinExistence type="predicted"/>
<dbReference type="InterPro" id="IPR016181">
    <property type="entry name" value="Acyl_CoA_acyltransferase"/>
</dbReference>
<dbReference type="RefSeq" id="WP_188881147.1">
    <property type="nucleotide sequence ID" value="NZ_BMPF01000002.1"/>
</dbReference>
<reference evidence="2 3" key="1">
    <citation type="journal article" date="2019" name="Int. J. Syst. Evol. Microbiol.">
        <title>The Global Catalogue of Microorganisms (GCM) 10K type strain sequencing project: providing services to taxonomists for standard genome sequencing and annotation.</title>
        <authorList>
            <consortium name="The Broad Institute Genomics Platform"/>
            <consortium name="The Broad Institute Genome Sequencing Center for Infectious Disease"/>
            <person name="Wu L."/>
            <person name="Ma J."/>
        </authorList>
    </citation>
    <scope>NUCLEOTIDE SEQUENCE [LARGE SCALE GENOMIC DNA]</scope>
    <source>
        <strain evidence="2 3">JCM 19585</strain>
    </source>
</reference>
<dbReference type="PROSITE" id="PS51186">
    <property type="entry name" value="GNAT"/>
    <property type="match status" value="1"/>
</dbReference>
<evidence type="ECO:0000313" key="2">
    <source>
        <dbReference type="EMBL" id="GGL31074.1"/>
    </source>
</evidence>
<dbReference type="InterPro" id="IPR000182">
    <property type="entry name" value="GNAT_dom"/>
</dbReference>
<dbReference type="GO" id="GO:0016747">
    <property type="term" value="F:acyltransferase activity, transferring groups other than amino-acyl groups"/>
    <property type="evidence" value="ECO:0007669"/>
    <property type="project" value="InterPro"/>
</dbReference>
<accession>A0A830F919</accession>
<organism evidence="2 3">
    <name type="scientific">Halarchaeum grantii</name>
    <dbReference type="NCBI Taxonomy" id="1193105"/>
    <lineage>
        <taxon>Archaea</taxon>
        <taxon>Methanobacteriati</taxon>
        <taxon>Methanobacteriota</taxon>
        <taxon>Stenosarchaea group</taxon>
        <taxon>Halobacteria</taxon>
        <taxon>Halobacteriales</taxon>
        <taxon>Halobacteriaceae</taxon>
    </lineage>
</organism>
<dbReference type="EMBL" id="BMPF01000002">
    <property type="protein sequence ID" value="GGL31074.1"/>
    <property type="molecule type" value="Genomic_DNA"/>
</dbReference>
<sequence>MSDVRLRLAEASDATAVRRIYAPYVEETAITFDADPPSVAALRERIRSKLDDYPWVVAEADGDVVGYAYAGPVRERVAYQWSVESSLYVERDAHRSGIGSALYEALLALLERQGYVTVYGVVTLPNPASAAIHEAFGFEREGTFERMGYKHGEWHDVGWWSLALREHPAEPEEPTPLFELRERAAWNDALAAGDLSMG</sequence>
<dbReference type="SUPFAM" id="SSF55729">
    <property type="entry name" value="Acyl-CoA N-acyltransferases (Nat)"/>
    <property type="match status" value="1"/>
</dbReference>
<evidence type="ECO:0000313" key="3">
    <source>
        <dbReference type="Proteomes" id="UP000628840"/>
    </source>
</evidence>
<name>A0A830F919_9EURY</name>
<dbReference type="Pfam" id="PF13420">
    <property type="entry name" value="Acetyltransf_4"/>
    <property type="match status" value="1"/>
</dbReference>
<dbReference type="PANTHER" id="PTHR43072:SF8">
    <property type="entry name" value="ACYLTRANSFERASE FABY-RELATED"/>
    <property type="match status" value="1"/>
</dbReference>
<protein>
    <submittedName>
        <fullName evidence="2">N-acetyltransferase</fullName>
    </submittedName>
</protein>
<dbReference type="NCBIfam" id="NF040504">
    <property type="entry name" value="resist_ArsN1b"/>
    <property type="match status" value="1"/>
</dbReference>